<evidence type="ECO:0000256" key="1">
    <source>
        <dbReference type="PROSITE-ProRule" id="PRU00339"/>
    </source>
</evidence>
<dbReference type="AlphaFoldDB" id="A0A368P1S4"/>
<proteinExistence type="predicted"/>
<dbReference type="InterPro" id="IPR011990">
    <property type="entry name" value="TPR-like_helical_dom_sf"/>
</dbReference>
<dbReference type="Pfam" id="PF13181">
    <property type="entry name" value="TPR_8"/>
    <property type="match status" value="1"/>
</dbReference>
<dbReference type="CDD" id="cd02440">
    <property type="entry name" value="AdoMet_MTases"/>
    <property type="match status" value="1"/>
</dbReference>
<dbReference type="Gene3D" id="3.40.50.150">
    <property type="entry name" value="Vaccinia Virus protein VP39"/>
    <property type="match status" value="1"/>
</dbReference>
<dbReference type="SMART" id="SM00028">
    <property type="entry name" value="TPR"/>
    <property type="match status" value="2"/>
</dbReference>
<keyword evidence="3" id="KW-0489">Methyltransferase</keyword>
<dbReference type="GO" id="GO:0032259">
    <property type="term" value="P:methylation"/>
    <property type="evidence" value="ECO:0007669"/>
    <property type="project" value="UniProtKB-KW"/>
</dbReference>
<dbReference type="InterPro" id="IPR019734">
    <property type="entry name" value="TPR_rpt"/>
</dbReference>
<dbReference type="RefSeq" id="WP_060716444.1">
    <property type="nucleotide sequence ID" value="NZ_CP055265.1"/>
</dbReference>
<feature type="repeat" description="TPR" evidence="1">
    <location>
        <begin position="57"/>
        <end position="90"/>
    </location>
</feature>
<dbReference type="SUPFAM" id="SSF53335">
    <property type="entry name" value="S-adenosyl-L-methionine-dependent methyltransferases"/>
    <property type="match status" value="1"/>
</dbReference>
<organism evidence="3 4">
    <name type="scientific">Agrobacterium vitis</name>
    <name type="common">Rhizobium vitis</name>
    <dbReference type="NCBI Taxonomy" id="373"/>
    <lineage>
        <taxon>Bacteria</taxon>
        <taxon>Pseudomonadati</taxon>
        <taxon>Pseudomonadota</taxon>
        <taxon>Alphaproteobacteria</taxon>
        <taxon>Hyphomicrobiales</taxon>
        <taxon>Rhizobiaceae</taxon>
        <taxon>Rhizobium/Agrobacterium group</taxon>
        <taxon>Agrobacterium</taxon>
    </lineage>
</organism>
<dbReference type="PANTHER" id="PTHR43861">
    <property type="entry name" value="TRANS-ACONITATE 2-METHYLTRANSFERASE-RELATED"/>
    <property type="match status" value="1"/>
</dbReference>
<feature type="region of interest" description="Disordered" evidence="2">
    <location>
        <begin position="1"/>
        <end position="20"/>
    </location>
</feature>
<dbReference type="PANTHER" id="PTHR43861:SF1">
    <property type="entry name" value="TRANS-ACONITATE 2-METHYLTRANSFERASE"/>
    <property type="match status" value="1"/>
</dbReference>
<dbReference type="OrthoDB" id="465636at2"/>
<dbReference type="Pfam" id="PF13489">
    <property type="entry name" value="Methyltransf_23"/>
    <property type="match status" value="1"/>
</dbReference>
<name>A0A368P1S4_AGRVI</name>
<dbReference type="Gene3D" id="1.25.40.10">
    <property type="entry name" value="Tetratricopeptide repeat domain"/>
    <property type="match status" value="1"/>
</dbReference>
<keyword evidence="1" id="KW-0802">TPR repeat</keyword>
<evidence type="ECO:0000313" key="4">
    <source>
        <dbReference type="Proteomes" id="UP000436911"/>
    </source>
</evidence>
<dbReference type="InterPro" id="IPR029063">
    <property type="entry name" value="SAM-dependent_MTases_sf"/>
</dbReference>
<dbReference type="Proteomes" id="UP000436911">
    <property type="component" value="Unassembled WGS sequence"/>
</dbReference>
<dbReference type="GeneID" id="60681528"/>
<dbReference type="EMBL" id="QUSG01000021">
    <property type="protein sequence ID" value="KAA3521913.1"/>
    <property type="molecule type" value="Genomic_DNA"/>
</dbReference>
<evidence type="ECO:0000313" key="3">
    <source>
        <dbReference type="EMBL" id="KAA3521913.1"/>
    </source>
</evidence>
<accession>A0A368P1S4</accession>
<reference evidence="3 4" key="1">
    <citation type="submission" date="2018-08" db="EMBL/GenBank/DDBJ databases">
        <title>Genome sequencing of Agrobacterium vitis strain ICMP 10754.</title>
        <authorList>
            <person name="Visnovsky S.B."/>
            <person name="Pitman A.R."/>
        </authorList>
    </citation>
    <scope>NUCLEOTIDE SEQUENCE [LARGE SCALE GENOMIC DNA]</scope>
    <source>
        <strain evidence="3 4">ICMP 10754</strain>
    </source>
</reference>
<gene>
    <name evidence="3" type="ORF">DXT89_23015</name>
</gene>
<dbReference type="GO" id="GO:0008168">
    <property type="term" value="F:methyltransferase activity"/>
    <property type="evidence" value="ECO:0007669"/>
    <property type="project" value="UniProtKB-KW"/>
</dbReference>
<sequence>MHGIQPAFGHLPSGQRSSGDITADRRADYARMLSESGDHAAAAELMEQALELAPTWVAGWFLLGEYRAKADLIDAAADAYRQVLALDPEDIFAAGLKLVLIGAQAMPEKPPSRYVAALFDDYADRFDTALLDKLDYRVPKKLAAMISRIGGVDRRYRRTVDFGCGTGLLGMELRPRVDYLEGYDLSSAMLAKAREKQIYDDLAIADLSLDADACGLFGPGKGEGRGRADLVTAADVLMYLGALSGVFSLAADLLERGGYFAFSVEKQLGEESFSLAQSLRYQHSEAYVVCELEAKGFTLLESQQDVIRMDGGKPIQGILFIAAKRG</sequence>
<evidence type="ECO:0000256" key="2">
    <source>
        <dbReference type="SAM" id="MobiDB-lite"/>
    </source>
</evidence>
<keyword evidence="3" id="KW-0808">Transferase</keyword>
<comment type="caution">
    <text evidence="3">The sequence shown here is derived from an EMBL/GenBank/DDBJ whole genome shotgun (WGS) entry which is preliminary data.</text>
</comment>
<dbReference type="PROSITE" id="PS50005">
    <property type="entry name" value="TPR"/>
    <property type="match status" value="1"/>
</dbReference>
<protein>
    <submittedName>
        <fullName evidence="3">Methyltransferase domain-containing protein</fullName>
    </submittedName>
</protein>
<dbReference type="SUPFAM" id="SSF48452">
    <property type="entry name" value="TPR-like"/>
    <property type="match status" value="1"/>
</dbReference>